<name>A0AAE0D9R8_COLKA</name>
<evidence type="ECO:0000256" key="1">
    <source>
        <dbReference type="SAM" id="MobiDB-lite"/>
    </source>
</evidence>
<gene>
    <name evidence="2" type="ORF">CKAH01_14791</name>
</gene>
<dbReference type="EMBL" id="VYYT01000098">
    <property type="protein sequence ID" value="KAK2770302.1"/>
    <property type="molecule type" value="Genomic_DNA"/>
</dbReference>
<sequence>MLLSGAPAAGTARPWANQPSPLLRRCESSRPLQRTPRIQYTASSMISDQETPPVPDGWFCARRDRTATEDTDTQEAMPFNISHQATKPSPPHYQSAQPRPPVSGLEAVRQAVLPPNLLVNPSLLHRYPHLVLDTGSTRDIRRNTVFLLAMMQFPFSRATETIFVLDTDFASVTSRVATRAATRRFRSDEVAMPLAALVSSVLLPT</sequence>
<feature type="region of interest" description="Disordered" evidence="1">
    <location>
        <begin position="1"/>
        <end position="33"/>
    </location>
</feature>
<proteinExistence type="predicted"/>
<dbReference type="AlphaFoldDB" id="A0AAE0D9R8"/>
<reference evidence="2" key="1">
    <citation type="submission" date="2023-02" db="EMBL/GenBank/DDBJ databases">
        <title>Colletotrichum kahawae CIFC_Que2 genome sequencing and assembly.</title>
        <authorList>
            <person name="Baroncelli R."/>
        </authorList>
    </citation>
    <scope>NUCLEOTIDE SEQUENCE</scope>
    <source>
        <strain evidence="2">CIFC_Que2</strain>
    </source>
</reference>
<protein>
    <submittedName>
        <fullName evidence="2">Uncharacterized protein</fullName>
    </submittedName>
</protein>
<accession>A0AAE0D9R8</accession>
<dbReference type="Proteomes" id="UP001281614">
    <property type="component" value="Unassembled WGS sequence"/>
</dbReference>
<evidence type="ECO:0000313" key="3">
    <source>
        <dbReference type="Proteomes" id="UP001281614"/>
    </source>
</evidence>
<organism evidence="2 3">
    <name type="scientific">Colletotrichum kahawae</name>
    <name type="common">Coffee berry disease fungus</name>
    <dbReference type="NCBI Taxonomy" id="34407"/>
    <lineage>
        <taxon>Eukaryota</taxon>
        <taxon>Fungi</taxon>
        <taxon>Dikarya</taxon>
        <taxon>Ascomycota</taxon>
        <taxon>Pezizomycotina</taxon>
        <taxon>Sordariomycetes</taxon>
        <taxon>Hypocreomycetidae</taxon>
        <taxon>Glomerellales</taxon>
        <taxon>Glomerellaceae</taxon>
        <taxon>Colletotrichum</taxon>
        <taxon>Colletotrichum gloeosporioides species complex</taxon>
    </lineage>
</organism>
<keyword evidence="3" id="KW-1185">Reference proteome</keyword>
<comment type="caution">
    <text evidence="2">The sequence shown here is derived from an EMBL/GenBank/DDBJ whole genome shotgun (WGS) entry which is preliminary data.</text>
</comment>
<evidence type="ECO:0000313" key="2">
    <source>
        <dbReference type="EMBL" id="KAK2770302.1"/>
    </source>
</evidence>